<keyword evidence="8" id="KW-0238">DNA-binding</keyword>
<comment type="function">
    <text evidence="8">Necessary for efficient RNA polymerase II transcription elongation past template-encoded arresting sites.</text>
</comment>
<dbReference type="InterPro" id="IPR003618">
    <property type="entry name" value="TFIIS_cen_dom"/>
</dbReference>
<dbReference type="PIRSF" id="PIRSF006704">
    <property type="entry name" value="TF_IIS"/>
    <property type="match status" value="1"/>
</dbReference>
<dbReference type="PANTHER" id="PTHR11477:SF0">
    <property type="entry name" value="IP08861P-RELATED"/>
    <property type="match status" value="1"/>
</dbReference>
<keyword evidence="5 7" id="KW-0539">Nucleus</keyword>
<comment type="subcellular location">
    <subcellularLocation>
        <location evidence="1 7 8">Nucleus</location>
    </subcellularLocation>
</comment>
<dbReference type="Pfam" id="PF07500">
    <property type="entry name" value="TFIIS_M"/>
    <property type="match status" value="1"/>
</dbReference>
<name>A0A9P6TCF8_9BASI</name>
<dbReference type="Gene3D" id="2.20.25.10">
    <property type="match status" value="1"/>
</dbReference>
<dbReference type="CDD" id="cd13749">
    <property type="entry name" value="Zn-ribbon_TFIIS"/>
    <property type="match status" value="1"/>
</dbReference>
<keyword evidence="8" id="KW-0805">Transcription regulation</keyword>
<evidence type="ECO:0000256" key="3">
    <source>
        <dbReference type="ARBA" id="ARBA00022771"/>
    </source>
</evidence>
<evidence type="ECO:0000313" key="13">
    <source>
        <dbReference type="EMBL" id="KAG0146709.1"/>
    </source>
</evidence>
<dbReference type="FunFam" id="2.20.25.10:FF:000001">
    <property type="entry name" value="Probable Transcription elongation factor S-II"/>
    <property type="match status" value="1"/>
</dbReference>
<dbReference type="Pfam" id="PF08711">
    <property type="entry name" value="Med26"/>
    <property type="match status" value="1"/>
</dbReference>
<proteinExistence type="inferred from homology"/>
<accession>A0A9P6TCF8</accession>
<dbReference type="SMART" id="SM00509">
    <property type="entry name" value="TFS2N"/>
    <property type="match status" value="1"/>
</dbReference>
<dbReference type="OrthoDB" id="44867at2759"/>
<evidence type="ECO:0000313" key="14">
    <source>
        <dbReference type="Proteomes" id="UP000886653"/>
    </source>
</evidence>
<evidence type="ECO:0000259" key="12">
    <source>
        <dbReference type="PROSITE" id="PS51321"/>
    </source>
</evidence>
<dbReference type="FunFam" id="1.10.472.30:FF:000003">
    <property type="entry name" value="Transcription elongation factor S-II"/>
    <property type="match status" value="1"/>
</dbReference>
<evidence type="ECO:0000256" key="4">
    <source>
        <dbReference type="ARBA" id="ARBA00022833"/>
    </source>
</evidence>
<keyword evidence="2 8" id="KW-0479">Metal-binding</keyword>
<feature type="region of interest" description="Disordered" evidence="9">
    <location>
        <begin position="86"/>
        <end position="167"/>
    </location>
</feature>
<evidence type="ECO:0000256" key="9">
    <source>
        <dbReference type="SAM" id="MobiDB-lite"/>
    </source>
</evidence>
<dbReference type="PROSITE" id="PS51133">
    <property type="entry name" value="ZF_TFIIS_2"/>
    <property type="match status" value="1"/>
</dbReference>
<dbReference type="PROSITE" id="PS51319">
    <property type="entry name" value="TFIIS_N"/>
    <property type="match status" value="1"/>
</dbReference>
<keyword evidence="4 8" id="KW-0862">Zinc</keyword>
<dbReference type="GO" id="GO:0005634">
    <property type="term" value="C:nucleus"/>
    <property type="evidence" value="ECO:0007669"/>
    <property type="project" value="UniProtKB-SubCell"/>
</dbReference>
<dbReference type="InterPro" id="IPR006289">
    <property type="entry name" value="TFSII"/>
</dbReference>
<comment type="caution">
    <text evidence="13">The sequence shown here is derived from an EMBL/GenBank/DDBJ whole genome shotgun (WGS) entry which is preliminary data.</text>
</comment>
<keyword evidence="3 6" id="KW-0863">Zinc-finger</keyword>
<dbReference type="GO" id="GO:0008270">
    <property type="term" value="F:zinc ion binding"/>
    <property type="evidence" value="ECO:0007669"/>
    <property type="project" value="UniProtKB-UniRule"/>
</dbReference>
<dbReference type="InterPro" id="IPR035441">
    <property type="entry name" value="TFIIS/LEDGF_dom_sf"/>
</dbReference>
<evidence type="ECO:0000256" key="5">
    <source>
        <dbReference type="ARBA" id="ARBA00023242"/>
    </source>
</evidence>
<dbReference type="GO" id="GO:0006368">
    <property type="term" value="P:transcription elongation by RNA polymerase II"/>
    <property type="evidence" value="ECO:0007669"/>
    <property type="project" value="InterPro"/>
</dbReference>
<dbReference type="InterPro" id="IPR035100">
    <property type="entry name" value="TF_IIS-typ"/>
</dbReference>
<dbReference type="SMART" id="SM00510">
    <property type="entry name" value="TFS2M"/>
    <property type="match status" value="1"/>
</dbReference>
<comment type="similarity">
    <text evidence="8">Belongs to the TFS-II family.</text>
</comment>
<dbReference type="PROSITE" id="PS00466">
    <property type="entry name" value="ZF_TFIIS_1"/>
    <property type="match status" value="1"/>
</dbReference>
<keyword evidence="8" id="KW-0804">Transcription</keyword>
<evidence type="ECO:0000256" key="8">
    <source>
        <dbReference type="RuleBase" id="RU368078"/>
    </source>
</evidence>
<dbReference type="SUPFAM" id="SSF47676">
    <property type="entry name" value="Conserved domain common to transcription factors TFIIS, elongin A, CRSP70"/>
    <property type="match status" value="1"/>
</dbReference>
<dbReference type="GO" id="GO:0031564">
    <property type="term" value="P:transcription antitermination"/>
    <property type="evidence" value="ECO:0007669"/>
    <property type="project" value="TreeGrafter"/>
</dbReference>
<feature type="compositionally biased region" description="Low complexity" evidence="9">
    <location>
        <begin position="128"/>
        <end position="167"/>
    </location>
</feature>
<keyword evidence="14" id="KW-1185">Reference proteome</keyword>
<protein>
    <recommendedName>
        <fullName evidence="8">Transcription elongation factor</fullName>
    </recommendedName>
</protein>
<evidence type="ECO:0000259" key="10">
    <source>
        <dbReference type="PROSITE" id="PS51133"/>
    </source>
</evidence>
<dbReference type="PROSITE" id="PS51321">
    <property type="entry name" value="TFIIS_CENTRAL"/>
    <property type="match status" value="1"/>
</dbReference>
<evidence type="ECO:0000256" key="6">
    <source>
        <dbReference type="PROSITE-ProRule" id="PRU00472"/>
    </source>
</evidence>
<dbReference type="Gene3D" id="1.10.472.30">
    <property type="entry name" value="Transcription elongation factor S-II, central domain"/>
    <property type="match status" value="1"/>
</dbReference>
<dbReference type="GO" id="GO:0006362">
    <property type="term" value="P:transcription elongation by RNA polymerase I"/>
    <property type="evidence" value="ECO:0007669"/>
    <property type="project" value="TreeGrafter"/>
</dbReference>
<feature type="compositionally biased region" description="Polar residues" evidence="9">
    <location>
        <begin position="109"/>
        <end position="121"/>
    </location>
</feature>
<gene>
    <name evidence="13" type="ORF">CROQUDRAFT_657064</name>
</gene>
<evidence type="ECO:0000256" key="2">
    <source>
        <dbReference type="ARBA" id="ARBA00022723"/>
    </source>
</evidence>
<dbReference type="Proteomes" id="UP000886653">
    <property type="component" value="Unassembled WGS sequence"/>
</dbReference>
<dbReference type="SMART" id="SM00440">
    <property type="entry name" value="ZnF_C2C2"/>
    <property type="match status" value="1"/>
</dbReference>
<sequence length="341" mass="37914">MSSSSNRAMLETVHALKKQLTNAVTNSNTQEIKNILIRLRKEVIPTEELIRTTKIGISVGKQRQNTDPEISKLAKLIVNEWKNGVKKDPATTSSTSSSNHHNSTASTSGTQKSPSLSNASTKDPKSPITTITTTTTTTTTMSPLKRTSLTNSSTTTNTTIKKNNNIRSSKTESNLNFEIWKDKVRDGSMKAVFDALIFDSDAPADLVYERAKEIETEVNRTNDSINYKNKMRSLIFNLKDKNNPGLREAVVSGELSCKKLCSMGPADMASEERKAQDRKLAEENLFKARGAGPQQAETDAFRCGRCGQRKCTYYQMQTRSADEPMTTFVTCVNCNNRWKFS</sequence>
<dbReference type="SUPFAM" id="SSF57783">
    <property type="entry name" value="Zinc beta-ribbon"/>
    <property type="match status" value="1"/>
</dbReference>
<dbReference type="EMBL" id="MU167257">
    <property type="protein sequence ID" value="KAG0146709.1"/>
    <property type="molecule type" value="Genomic_DNA"/>
</dbReference>
<feature type="domain" description="TFIIS central" evidence="12">
    <location>
        <begin position="184"/>
        <end position="296"/>
    </location>
</feature>
<dbReference type="InterPro" id="IPR036575">
    <property type="entry name" value="TFIIS_cen_dom_sf"/>
</dbReference>
<feature type="domain" description="TFIIS N-terminal" evidence="11">
    <location>
        <begin position="11"/>
        <end position="88"/>
    </location>
</feature>
<dbReference type="Gene3D" id="1.20.930.10">
    <property type="entry name" value="Conserved domain common to transcription factors TFIIS, elongin A, CRSP70"/>
    <property type="match status" value="1"/>
</dbReference>
<dbReference type="AlphaFoldDB" id="A0A9P6TCF8"/>
<dbReference type="InterPro" id="IPR003617">
    <property type="entry name" value="TFIIS/CRSP70_N_sub"/>
</dbReference>
<dbReference type="Pfam" id="PF01096">
    <property type="entry name" value="Zn_ribbon_TFIIS"/>
    <property type="match status" value="1"/>
</dbReference>
<dbReference type="SUPFAM" id="SSF46942">
    <property type="entry name" value="Elongation factor TFIIS domain 2"/>
    <property type="match status" value="1"/>
</dbReference>
<evidence type="ECO:0000259" key="11">
    <source>
        <dbReference type="PROSITE" id="PS51319"/>
    </source>
</evidence>
<feature type="compositionally biased region" description="Low complexity" evidence="9">
    <location>
        <begin position="90"/>
        <end position="108"/>
    </location>
</feature>
<dbReference type="InterPro" id="IPR001222">
    <property type="entry name" value="Znf_TFIIS"/>
</dbReference>
<dbReference type="GO" id="GO:0000977">
    <property type="term" value="F:RNA polymerase II transcription regulatory region sequence-specific DNA binding"/>
    <property type="evidence" value="ECO:0007669"/>
    <property type="project" value="TreeGrafter"/>
</dbReference>
<evidence type="ECO:0000256" key="1">
    <source>
        <dbReference type="ARBA" id="ARBA00004123"/>
    </source>
</evidence>
<dbReference type="NCBIfam" id="TIGR01385">
    <property type="entry name" value="TFSII"/>
    <property type="match status" value="1"/>
</dbReference>
<evidence type="ECO:0000256" key="7">
    <source>
        <dbReference type="PROSITE-ProRule" id="PRU00649"/>
    </source>
</evidence>
<organism evidence="13 14">
    <name type="scientific">Cronartium quercuum f. sp. fusiforme G11</name>
    <dbReference type="NCBI Taxonomy" id="708437"/>
    <lineage>
        <taxon>Eukaryota</taxon>
        <taxon>Fungi</taxon>
        <taxon>Dikarya</taxon>
        <taxon>Basidiomycota</taxon>
        <taxon>Pucciniomycotina</taxon>
        <taxon>Pucciniomycetes</taxon>
        <taxon>Pucciniales</taxon>
        <taxon>Coleosporiaceae</taxon>
        <taxon>Cronartium</taxon>
    </lineage>
</organism>
<dbReference type="PANTHER" id="PTHR11477">
    <property type="entry name" value="TRANSCRIPTION FACTOR S-II ZINC FINGER DOMAIN-CONTAINING PROTEIN"/>
    <property type="match status" value="1"/>
</dbReference>
<dbReference type="GO" id="GO:0031440">
    <property type="term" value="P:regulation of mRNA 3'-end processing"/>
    <property type="evidence" value="ECO:0007669"/>
    <property type="project" value="TreeGrafter"/>
</dbReference>
<dbReference type="InterPro" id="IPR017923">
    <property type="entry name" value="TFIIS_N"/>
</dbReference>
<dbReference type="GO" id="GO:0001139">
    <property type="term" value="F:RNA polymerase II complex recruiting activity"/>
    <property type="evidence" value="ECO:0007669"/>
    <property type="project" value="TreeGrafter"/>
</dbReference>
<reference evidence="13" key="1">
    <citation type="submission" date="2013-11" db="EMBL/GenBank/DDBJ databases">
        <title>Genome sequence of the fusiform rust pathogen reveals effectors for host alternation and coevolution with pine.</title>
        <authorList>
            <consortium name="DOE Joint Genome Institute"/>
            <person name="Smith K."/>
            <person name="Pendleton A."/>
            <person name="Kubisiak T."/>
            <person name="Anderson C."/>
            <person name="Salamov A."/>
            <person name="Aerts A."/>
            <person name="Riley R."/>
            <person name="Clum A."/>
            <person name="Lindquist E."/>
            <person name="Ence D."/>
            <person name="Campbell M."/>
            <person name="Kronenberg Z."/>
            <person name="Feau N."/>
            <person name="Dhillon B."/>
            <person name="Hamelin R."/>
            <person name="Burleigh J."/>
            <person name="Smith J."/>
            <person name="Yandell M."/>
            <person name="Nelson C."/>
            <person name="Grigoriev I."/>
            <person name="Davis J."/>
        </authorList>
    </citation>
    <scope>NUCLEOTIDE SEQUENCE</scope>
    <source>
        <strain evidence="13">G11</strain>
    </source>
</reference>
<feature type="domain" description="TFIIS-type" evidence="10">
    <location>
        <begin position="299"/>
        <end position="339"/>
    </location>
</feature>